<protein>
    <recommendedName>
        <fullName evidence="2">NACHT domain-containing protein</fullName>
    </recommendedName>
</protein>
<feature type="region of interest" description="Disordered" evidence="1">
    <location>
        <begin position="1"/>
        <end position="22"/>
    </location>
</feature>
<evidence type="ECO:0000313" key="4">
    <source>
        <dbReference type="Proteomes" id="UP000029643"/>
    </source>
</evidence>
<dbReference type="Pfam" id="PF05729">
    <property type="entry name" value="NACHT"/>
    <property type="match status" value="1"/>
</dbReference>
<dbReference type="InterPro" id="IPR027417">
    <property type="entry name" value="P-loop_NTPase"/>
</dbReference>
<gene>
    <name evidence="3" type="ORF">JCM19274_5049</name>
</gene>
<dbReference type="AlphaFoldDB" id="A0A090WK06"/>
<sequence>MMYSKHNLQKKSKEGKPIHKINKDSGKKTYVRLYPSSLSFDKYTDVHDQELNTKYQNDFKLHLLKSIILKNEQSHQAPPDSSRLKLIENLHSTLIAELWIVDFFKKELFRAIKIVNLRTRDFGSYIDSEVEKYKTQSSKFVSLNLKELTAIAGNQGRSVLTETLLAEKTRRIRILGQGGSGKTTTLEYLFYKDANSWKSNSSTAKLPVLISLANLSIGESIIQHISKKINTEEGFAEELLSTNNINLFLDGVNEILANRESKKIKLQEIGTLIDDYPELSIVISDRYEFDSYQNNMFNVPTYLIQKLNENQIQEFVEKYCFGANELSKTVMSTLKRKTGIQELLRRPLVLTRAIEIIKIDNDLPEKEGQIIEKFLDTLLRREKDEKKDPLLNITHFKLLLSYAANNIWASNDKSNVPIHEFSFNKLLVKATDEFGLEKSNAGYITRIGYELEILSKNDEYIQFYHQSYMEFFVKHYLKYEVR</sequence>
<feature type="domain" description="NACHT" evidence="2">
    <location>
        <begin position="171"/>
        <end position="319"/>
    </location>
</feature>
<organism evidence="3 4">
    <name type="scientific">Algibacter lectus</name>
    <dbReference type="NCBI Taxonomy" id="221126"/>
    <lineage>
        <taxon>Bacteria</taxon>
        <taxon>Pseudomonadati</taxon>
        <taxon>Bacteroidota</taxon>
        <taxon>Flavobacteriia</taxon>
        <taxon>Flavobacteriales</taxon>
        <taxon>Flavobacteriaceae</taxon>
        <taxon>Algibacter</taxon>
    </lineage>
</organism>
<evidence type="ECO:0000313" key="3">
    <source>
        <dbReference type="EMBL" id="GAL77336.1"/>
    </source>
</evidence>
<reference evidence="3 4" key="1">
    <citation type="journal article" date="2014" name="Genome Announc.">
        <title>Draft Genome Sequences of Marine Flavobacterium Algibacter lectus Strains SS8 and NR4.</title>
        <authorList>
            <person name="Takatani N."/>
            <person name="Nakanishi M."/>
            <person name="Meirelles P."/>
            <person name="Mino S."/>
            <person name="Suda W."/>
            <person name="Oshima K."/>
            <person name="Hattori M."/>
            <person name="Ohkuma M."/>
            <person name="Hosokawa M."/>
            <person name="Miyashita K."/>
            <person name="Thompson F.L."/>
            <person name="Niwa A."/>
            <person name="Sawabe T."/>
            <person name="Sawabe T."/>
        </authorList>
    </citation>
    <scope>NUCLEOTIDE SEQUENCE [LARGE SCALE GENOMIC DNA]</scope>
    <source>
        <strain evidence="4">JCM19274</strain>
    </source>
</reference>
<dbReference type="PANTHER" id="PTHR46844:SF1">
    <property type="entry name" value="SLR5058 PROTEIN"/>
    <property type="match status" value="1"/>
</dbReference>
<dbReference type="PANTHER" id="PTHR46844">
    <property type="entry name" value="SLR5058 PROTEIN"/>
    <property type="match status" value="1"/>
</dbReference>
<name>A0A090WK06_9FLAO</name>
<comment type="caution">
    <text evidence="3">The sequence shown here is derived from an EMBL/GenBank/DDBJ whole genome shotgun (WGS) entry which is preliminary data.</text>
</comment>
<feature type="compositionally biased region" description="Basic and acidic residues" evidence="1">
    <location>
        <begin position="11"/>
        <end position="22"/>
    </location>
</feature>
<dbReference type="Gene3D" id="3.40.50.300">
    <property type="entry name" value="P-loop containing nucleotide triphosphate hydrolases"/>
    <property type="match status" value="1"/>
</dbReference>
<proteinExistence type="predicted"/>
<evidence type="ECO:0000256" key="1">
    <source>
        <dbReference type="SAM" id="MobiDB-lite"/>
    </source>
</evidence>
<dbReference type="EMBL" id="BBNU01000001">
    <property type="protein sequence ID" value="GAL77336.1"/>
    <property type="molecule type" value="Genomic_DNA"/>
</dbReference>
<dbReference type="Proteomes" id="UP000029643">
    <property type="component" value="Unassembled WGS sequence"/>
</dbReference>
<evidence type="ECO:0000259" key="2">
    <source>
        <dbReference type="Pfam" id="PF05729"/>
    </source>
</evidence>
<accession>A0A090WK06</accession>
<dbReference type="SUPFAM" id="SSF52540">
    <property type="entry name" value="P-loop containing nucleoside triphosphate hydrolases"/>
    <property type="match status" value="1"/>
</dbReference>
<dbReference type="InterPro" id="IPR007111">
    <property type="entry name" value="NACHT_NTPase"/>
</dbReference>